<dbReference type="EMBL" id="CATQJA010002665">
    <property type="protein sequence ID" value="CAJ0583640.1"/>
    <property type="molecule type" value="Genomic_DNA"/>
</dbReference>
<feature type="region of interest" description="Disordered" evidence="1">
    <location>
        <begin position="114"/>
        <end position="136"/>
    </location>
</feature>
<evidence type="ECO:0000256" key="1">
    <source>
        <dbReference type="SAM" id="MobiDB-lite"/>
    </source>
</evidence>
<keyword evidence="3" id="KW-1185">Reference proteome</keyword>
<comment type="caution">
    <text evidence="2">The sequence shown here is derived from an EMBL/GenBank/DDBJ whole genome shotgun (WGS) entry which is preliminary data.</text>
</comment>
<feature type="compositionally biased region" description="Basic and acidic residues" evidence="1">
    <location>
        <begin position="125"/>
        <end position="136"/>
    </location>
</feature>
<evidence type="ECO:0000313" key="2">
    <source>
        <dbReference type="EMBL" id="CAJ0583640.1"/>
    </source>
</evidence>
<reference evidence="2" key="1">
    <citation type="submission" date="2023-06" db="EMBL/GenBank/DDBJ databases">
        <authorList>
            <person name="Delattre M."/>
        </authorList>
    </citation>
    <scope>NUCLEOTIDE SEQUENCE</scope>
    <source>
        <strain evidence="2">AF72</strain>
    </source>
</reference>
<evidence type="ECO:0000313" key="3">
    <source>
        <dbReference type="Proteomes" id="UP001177023"/>
    </source>
</evidence>
<proteinExistence type="predicted"/>
<gene>
    <name evidence="2" type="ORF">MSPICULIGERA_LOCUS21711</name>
</gene>
<accession>A0AA36G8Y9</accession>
<protein>
    <submittedName>
        <fullName evidence="2">Uncharacterized protein</fullName>
    </submittedName>
</protein>
<dbReference type="AlphaFoldDB" id="A0AA36G8Y9"/>
<dbReference type="Proteomes" id="UP001177023">
    <property type="component" value="Unassembled WGS sequence"/>
</dbReference>
<feature type="non-terminal residue" evidence="2">
    <location>
        <position position="225"/>
    </location>
</feature>
<name>A0AA36G8Y9_9BILA</name>
<organism evidence="2 3">
    <name type="scientific">Mesorhabditis spiculigera</name>
    <dbReference type="NCBI Taxonomy" id="96644"/>
    <lineage>
        <taxon>Eukaryota</taxon>
        <taxon>Metazoa</taxon>
        <taxon>Ecdysozoa</taxon>
        <taxon>Nematoda</taxon>
        <taxon>Chromadorea</taxon>
        <taxon>Rhabditida</taxon>
        <taxon>Rhabditina</taxon>
        <taxon>Rhabditomorpha</taxon>
        <taxon>Rhabditoidea</taxon>
        <taxon>Rhabditidae</taxon>
        <taxon>Mesorhabditinae</taxon>
        <taxon>Mesorhabditis</taxon>
    </lineage>
</organism>
<sequence>MNKLLLLLFVFIKVSHSVADTTASPDDSSSTAITSADYDLVPTTSAITDATSALLLETTSNPLPDTTQISLATTDETPLNTTPENLSSSTIEIDEDQDPEDYFVTTAATLHSTTNDIPDFDDESRENTTNDLDKKPEGIIDWSFPYPPSDFTEYVRRGQAFARKYIGFKKMIKLREIVRRIRAKGGGPKAIHQAVEKYVNDILTPEQKHDLLKQQKELTKTFGFL</sequence>